<evidence type="ECO:0000313" key="1">
    <source>
        <dbReference type="EMBL" id="QNV38713.1"/>
    </source>
</evidence>
<gene>
    <name evidence="1" type="ORF">IDM49_05590</name>
</gene>
<dbReference type="AlphaFoldDB" id="A0A7H2BGB7"/>
<evidence type="ECO:0000313" key="2">
    <source>
        <dbReference type="Proteomes" id="UP000516404"/>
    </source>
</evidence>
<dbReference type="KEGG" id="rter:IDM49_05590"/>
<dbReference type="Proteomes" id="UP000516404">
    <property type="component" value="Chromosome"/>
</dbReference>
<proteinExistence type="predicted"/>
<dbReference type="RefSeq" id="WP_190725309.1">
    <property type="nucleotide sequence ID" value="NZ_CP061539.1"/>
</dbReference>
<reference evidence="1 2" key="1">
    <citation type="submission" date="2020-09" db="EMBL/GenBank/DDBJ databases">
        <title>Investigation of environmental microbes.</title>
        <authorList>
            <person name="Ou Y."/>
            <person name="Kang Q."/>
        </authorList>
    </citation>
    <scope>NUCLEOTIDE SEQUENCE [LARGE SCALE GENOMIC DNA]</scope>
    <source>
        <strain evidence="1 2">KJZ-14</strain>
    </source>
</reference>
<dbReference type="GeneID" id="96623701"/>
<keyword evidence="2" id="KW-1185">Reference proteome</keyword>
<organism evidence="1 2">
    <name type="scientific">Rothia terrae</name>
    <dbReference type="NCBI Taxonomy" id="396015"/>
    <lineage>
        <taxon>Bacteria</taxon>
        <taxon>Bacillati</taxon>
        <taxon>Actinomycetota</taxon>
        <taxon>Actinomycetes</taxon>
        <taxon>Micrococcales</taxon>
        <taxon>Micrococcaceae</taxon>
        <taxon>Rothia</taxon>
    </lineage>
</organism>
<name>A0A7H2BGB7_9MICC</name>
<sequence>MATSSAAIIKAAKDNDLRERFIALAAEQGIDNPHGFIDSKLQQLASAKVGAGEDTIASVYEYADAIYNQELSKLTPPGKNPAAVTDEHIRYALNVLRSE</sequence>
<dbReference type="EMBL" id="CP061539">
    <property type="protein sequence ID" value="QNV38713.1"/>
    <property type="molecule type" value="Genomic_DNA"/>
</dbReference>
<protein>
    <submittedName>
        <fullName evidence="1">Uncharacterized protein</fullName>
    </submittedName>
</protein>
<accession>A0A7H2BGB7</accession>